<keyword evidence="2" id="KW-1185">Reference proteome</keyword>
<name>A0ABN1MP69_9FLAO</name>
<reference evidence="1 2" key="1">
    <citation type="journal article" date="2019" name="Int. J. Syst. Evol. Microbiol.">
        <title>The Global Catalogue of Microorganisms (GCM) 10K type strain sequencing project: providing services to taxonomists for standard genome sequencing and annotation.</title>
        <authorList>
            <consortium name="The Broad Institute Genomics Platform"/>
            <consortium name="The Broad Institute Genome Sequencing Center for Infectious Disease"/>
            <person name="Wu L."/>
            <person name="Ma J."/>
        </authorList>
    </citation>
    <scope>NUCLEOTIDE SEQUENCE [LARGE SCALE GENOMIC DNA]</scope>
    <source>
        <strain evidence="1 2">JCM 16083</strain>
    </source>
</reference>
<dbReference type="RefSeq" id="WP_343786102.1">
    <property type="nucleotide sequence ID" value="NZ_BAAAFH010000007.1"/>
</dbReference>
<gene>
    <name evidence="1" type="ORF">GCM10009118_14610</name>
</gene>
<dbReference type="InterPro" id="IPR037883">
    <property type="entry name" value="Knr4/Smi1-like_sf"/>
</dbReference>
<organism evidence="1 2">
    <name type="scientific">Wandonia haliotis</name>
    <dbReference type="NCBI Taxonomy" id="574963"/>
    <lineage>
        <taxon>Bacteria</taxon>
        <taxon>Pseudomonadati</taxon>
        <taxon>Bacteroidota</taxon>
        <taxon>Flavobacteriia</taxon>
        <taxon>Flavobacteriales</taxon>
        <taxon>Crocinitomicaceae</taxon>
        <taxon>Wandonia</taxon>
    </lineage>
</organism>
<comment type="caution">
    <text evidence="1">The sequence shown here is derived from an EMBL/GenBank/DDBJ whole genome shotgun (WGS) entry which is preliminary data.</text>
</comment>
<dbReference type="EMBL" id="BAAAFH010000007">
    <property type="protein sequence ID" value="GAA0875053.1"/>
    <property type="molecule type" value="Genomic_DNA"/>
</dbReference>
<accession>A0ABN1MP69</accession>
<protein>
    <recommendedName>
        <fullName evidence="3">Knr4/Smi1-like domain-containing protein</fullName>
    </recommendedName>
</protein>
<evidence type="ECO:0008006" key="3">
    <source>
        <dbReference type="Google" id="ProtNLM"/>
    </source>
</evidence>
<proteinExistence type="predicted"/>
<evidence type="ECO:0000313" key="1">
    <source>
        <dbReference type="EMBL" id="GAA0875053.1"/>
    </source>
</evidence>
<sequence>MTIEYLHLLQQYLTGPGIPPIGMTETEILALQTEFCANGKPFPKTLKEFLFLTGKQCAHFDSGVGSSPTYNAVQQKRLTIIANLPYSFSYPNIWSFGYQTDTESFYFIDLNEDSDDPDVYYTWLYEKQGRTGIPGECIEKTQYTFSGFIEASINYYLATNDRFPH</sequence>
<dbReference type="Proteomes" id="UP001501126">
    <property type="component" value="Unassembled WGS sequence"/>
</dbReference>
<dbReference type="SUPFAM" id="SSF160631">
    <property type="entry name" value="SMI1/KNR4-like"/>
    <property type="match status" value="1"/>
</dbReference>
<evidence type="ECO:0000313" key="2">
    <source>
        <dbReference type="Proteomes" id="UP001501126"/>
    </source>
</evidence>